<keyword evidence="8" id="KW-1133">Transmembrane helix</keyword>
<evidence type="ECO:0000256" key="7">
    <source>
        <dbReference type="ARBA" id="ARBA00022859"/>
    </source>
</evidence>
<reference evidence="17" key="2">
    <citation type="submission" date="2025-09" db="UniProtKB">
        <authorList>
            <consortium name="Ensembl"/>
        </authorList>
    </citation>
    <scope>IDENTIFICATION</scope>
</reference>
<evidence type="ECO:0000256" key="8">
    <source>
        <dbReference type="ARBA" id="ARBA00022989"/>
    </source>
</evidence>
<comment type="subunit">
    <text evidence="13">Non-covalent dimer of an alpha and a beta subunit. IL2R exists in 3 different forms: a high affinity dimer, an intermediate affinity monomer (beta subunit), and a low affinity monomer (alpha subunit). The high and intermediate affinity forms also associate with a gamma subunit.</text>
</comment>
<feature type="domain" description="Sushi" evidence="16">
    <location>
        <begin position="102"/>
        <end position="164"/>
    </location>
</feature>
<accession>A0A674J0X9</accession>
<dbReference type="InterPro" id="IPR000436">
    <property type="entry name" value="Sushi_SCR_CCP_dom"/>
</dbReference>
<dbReference type="Ensembl" id="ENSTMTT00000014064.1">
    <property type="protein sequence ID" value="ENSTMTP00000013592.1"/>
    <property type="gene ID" value="ENSTMTG00000009878.1"/>
</dbReference>
<comment type="function">
    <text evidence="1">Receptor for interleukin-2. The receptor is involved in the regulation of immune tolerance by controlling regulatory T cells (TREGs) activity. TREGs suppress the activation and expansion of autoreactive T-cells.</text>
</comment>
<proteinExistence type="predicted"/>
<dbReference type="SUPFAM" id="SSF57535">
    <property type="entry name" value="Complement control module/SCR domain"/>
    <property type="match status" value="2"/>
</dbReference>
<keyword evidence="14" id="KW-0768">Sushi</keyword>
<dbReference type="PANTHER" id="PTHR10573">
    <property type="entry name" value="INTERLEUKIN-2 RECEPTOR ALPHA CHAIN"/>
    <property type="match status" value="1"/>
</dbReference>
<dbReference type="Gene3D" id="2.10.70.10">
    <property type="entry name" value="Complement Module, domain 1"/>
    <property type="match status" value="1"/>
</dbReference>
<keyword evidence="4" id="KW-0812">Transmembrane</keyword>
<evidence type="ECO:0000256" key="11">
    <source>
        <dbReference type="ARBA" id="ARBA00023170"/>
    </source>
</evidence>
<feature type="compositionally biased region" description="Polar residues" evidence="15">
    <location>
        <begin position="85"/>
        <end position="100"/>
    </location>
</feature>
<evidence type="ECO:0000313" key="17">
    <source>
        <dbReference type="Ensembl" id="ENSTMTP00000013592.1"/>
    </source>
</evidence>
<keyword evidence="7" id="KW-0391">Immunity</keyword>
<dbReference type="Proteomes" id="UP000472274">
    <property type="component" value="Unplaced"/>
</dbReference>
<evidence type="ECO:0000256" key="4">
    <source>
        <dbReference type="ARBA" id="ARBA00022692"/>
    </source>
</evidence>
<keyword evidence="5" id="KW-0732">Signal</keyword>
<evidence type="ECO:0000256" key="9">
    <source>
        <dbReference type="ARBA" id="ARBA00023136"/>
    </source>
</evidence>
<dbReference type="GO" id="GO:0004911">
    <property type="term" value="F:interleukin-2 receptor activity"/>
    <property type="evidence" value="ECO:0007669"/>
    <property type="project" value="InterPro"/>
</dbReference>
<feature type="region of interest" description="Disordered" evidence="15">
    <location>
        <begin position="169"/>
        <end position="188"/>
    </location>
</feature>
<evidence type="ECO:0000256" key="13">
    <source>
        <dbReference type="ARBA" id="ARBA00025938"/>
    </source>
</evidence>
<dbReference type="PROSITE" id="PS50923">
    <property type="entry name" value="SUSHI"/>
    <property type="match status" value="1"/>
</dbReference>
<reference evidence="17" key="1">
    <citation type="submission" date="2025-08" db="UniProtKB">
        <authorList>
            <consortium name="Ensembl"/>
        </authorList>
    </citation>
    <scope>IDENTIFICATION</scope>
</reference>
<evidence type="ECO:0000256" key="14">
    <source>
        <dbReference type="PROSITE-ProRule" id="PRU00302"/>
    </source>
</evidence>
<sequence>SASKPTMRWQNLGTMHGKGGGIQTCNPPFAVMELIDKVRYKCEAGYRRIPGESNFIVCTNDTGLIHWTTKASVCERKVGRDLRRSSSPTPCSKQDQSPTKSCYCGIPSPVEHATPRVTHYAVGQELHYKCLSGYNARPPTSDISTCKEERGKTFWTRLSLLCTNDSKSEEEMTQPIPITGSTGCSGID</sequence>
<dbReference type="GO" id="GO:0016020">
    <property type="term" value="C:membrane"/>
    <property type="evidence" value="ECO:0007669"/>
    <property type="project" value="UniProtKB-SubCell"/>
</dbReference>
<dbReference type="InterPro" id="IPR015486">
    <property type="entry name" value="IL-2_rcpt_alpha"/>
</dbReference>
<keyword evidence="10" id="KW-1015">Disulfide bond</keyword>
<dbReference type="Gene3D" id="2.20.28.230">
    <property type="match status" value="1"/>
</dbReference>
<name>A0A674J0X9_9SAUR</name>
<evidence type="ECO:0000259" key="16">
    <source>
        <dbReference type="PROSITE" id="PS50923"/>
    </source>
</evidence>
<dbReference type="Pfam" id="PF00084">
    <property type="entry name" value="Sushi"/>
    <property type="match status" value="2"/>
</dbReference>
<keyword evidence="6" id="KW-0677">Repeat</keyword>
<keyword evidence="11" id="KW-0675">Receptor</keyword>
<comment type="caution">
    <text evidence="14">Lacks conserved residue(s) required for the propagation of feature annotation.</text>
</comment>
<dbReference type="InterPro" id="IPR035976">
    <property type="entry name" value="Sushi/SCR/CCP_sf"/>
</dbReference>
<evidence type="ECO:0000256" key="3">
    <source>
        <dbReference type="ARBA" id="ARBA00013445"/>
    </source>
</evidence>
<dbReference type="SMART" id="SM00032">
    <property type="entry name" value="CCP"/>
    <property type="match status" value="2"/>
</dbReference>
<evidence type="ECO:0000256" key="1">
    <source>
        <dbReference type="ARBA" id="ARBA00002381"/>
    </source>
</evidence>
<dbReference type="CDD" id="cd00033">
    <property type="entry name" value="CCP"/>
    <property type="match status" value="1"/>
</dbReference>
<keyword evidence="9" id="KW-0472">Membrane</keyword>
<dbReference type="GO" id="GO:0006954">
    <property type="term" value="P:inflammatory response"/>
    <property type="evidence" value="ECO:0007669"/>
    <property type="project" value="TreeGrafter"/>
</dbReference>
<evidence type="ECO:0000256" key="12">
    <source>
        <dbReference type="ARBA" id="ARBA00023180"/>
    </source>
</evidence>
<keyword evidence="18" id="KW-1185">Reference proteome</keyword>
<evidence type="ECO:0000256" key="10">
    <source>
        <dbReference type="ARBA" id="ARBA00023157"/>
    </source>
</evidence>
<dbReference type="PANTHER" id="PTHR10573:SF0">
    <property type="entry name" value="INTERLEUKIN-2 RECEPTOR SUBUNIT ALPHA"/>
    <property type="match status" value="1"/>
</dbReference>
<dbReference type="AlphaFoldDB" id="A0A674J0X9"/>
<dbReference type="GO" id="GO:0002376">
    <property type="term" value="P:immune system process"/>
    <property type="evidence" value="ECO:0007669"/>
    <property type="project" value="UniProtKB-KW"/>
</dbReference>
<dbReference type="GO" id="GO:0019976">
    <property type="term" value="F:interleukin-2 binding"/>
    <property type="evidence" value="ECO:0007669"/>
    <property type="project" value="InterPro"/>
</dbReference>
<evidence type="ECO:0000256" key="15">
    <source>
        <dbReference type="SAM" id="MobiDB-lite"/>
    </source>
</evidence>
<organism evidence="17 18">
    <name type="scientific">Terrapene triunguis</name>
    <name type="common">Three-toed box turtle</name>
    <dbReference type="NCBI Taxonomy" id="2587831"/>
    <lineage>
        <taxon>Eukaryota</taxon>
        <taxon>Metazoa</taxon>
        <taxon>Chordata</taxon>
        <taxon>Craniata</taxon>
        <taxon>Vertebrata</taxon>
        <taxon>Euteleostomi</taxon>
        <taxon>Archelosauria</taxon>
        <taxon>Testudinata</taxon>
        <taxon>Testudines</taxon>
        <taxon>Cryptodira</taxon>
        <taxon>Durocryptodira</taxon>
        <taxon>Testudinoidea</taxon>
        <taxon>Emydidae</taxon>
        <taxon>Terrapene</taxon>
    </lineage>
</organism>
<dbReference type="GeneTree" id="ENSGT00960000189532"/>
<evidence type="ECO:0000256" key="5">
    <source>
        <dbReference type="ARBA" id="ARBA00022729"/>
    </source>
</evidence>
<keyword evidence="12" id="KW-0325">Glycoprotein</keyword>
<protein>
    <recommendedName>
        <fullName evidence="3">Interleukin-2 receptor subunit alpha</fullName>
    </recommendedName>
</protein>
<dbReference type="InParanoid" id="A0A674J0X9"/>
<feature type="region of interest" description="Disordered" evidence="15">
    <location>
        <begin position="81"/>
        <end position="100"/>
    </location>
</feature>
<evidence type="ECO:0000256" key="2">
    <source>
        <dbReference type="ARBA" id="ARBA00004479"/>
    </source>
</evidence>
<comment type="subcellular location">
    <subcellularLocation>
        <location evidence="2">Membrane</location>
        <topology evidence="2">Single-pass type I membrane protein</topology>
    </subcellularLocation>
</comment>
<feature type="compositionally biased region" description="Polar residues" evidence="15">
    <location>
        <begin position="179"/>
        <end position="188"/>
    </location>
</feature>
<evidence type="ECO:0000256" key="6">
    <source>
        <dbReference type="ARBA" id="ARBA00022737"/>
    </source>
</evidence>
<evidence type="ECO:0000313" key="18">
    <source>
        <dbReference type="Proteomes" id="UP000472274"/>
    </source>
</evidence>